<dbReference type="Pfam" id="PF00717">
    <property type="entry name" value="Peptidase_S24"/>
    <property type="match status" value="1"/>
</dbReference>
<gene>
    <name evidence="5" type="ORF">GCM10023211_02270</name>
</gene>
<dbReference type="CDD" id="cd00093">
    <property type="entry name" value="HTH_XRE"/>
    <property type="match status" value="1"/>
</dbReference>
<accession>A0ABP9MZ11</accession>
<keyword evidence="1" id="KW-0805">Transcription regulation</keyword>
<evidence type="ECO:0000313" key="5">
    <source>
        <dbReference type="EMBL" id="GAA5104505.1"/>
    </source>
</evidence>
<comment type="caution">
    <text evidence="5">The sequence shown here is derived from an EMBL/GenBank/DDBJ whole genome shotgun (WGS) entry which is preliminary data.</text>
</comment>
<dbReference type="InterPro" id="IPR010982">
    <property type="entry name" value="Lambda_DNA-bd_dom_sf"/>
</dbReference>
<dbReference type="SUPFAM" id="SSF51306">
    <property type="entry name" value="LexA/Signal peptidase"/>
    <property type="match status" value="1"/>
</dbReference>
<proteinExistence type="predicted"/>
<dbReference type="SUPFAM" id="SSF47413">
    <property type="entry name" value="lambda repressor-like DNA-binding domains"/>
    <property type="match status" value="1"/>
</dbReference>
<evidence type="ECO:0000256" key="3">
    <source>
        <dbReference type="ARBA" id="ARBA00023163"/>
    </source>
</evidence>
<dbReference type="RefSeq" id="WP_345487863.1">
    <property type="nucleotide sequence ID" value="NZ_BAABHY010000001.1"/>
</dbReference>
<name>A0ABP9MZ11_9GAMM</name>
<dbReference type="InterPro" id="IPR015927">
    <property type="entry name" value="Peptidase_S24_S26A/B/C"/>
</dbReference>
<dbReference type="CDD" id="cd06529">
    <property type="entry name" value="S24_LexA-like"/>
    <property type="match status" value="1"/>
</dbReference>
<reference evidence="6" key="1">
    <citation type="journal article" date="2019" name="Int. J. Syst. Evol. Microbiol.">
        <title>The Global Catalogue of Microorganisms (GCM) 10K type strain sequencing project: providing services to taxonomists for standard genome sequencing and annotation.</title>
        <authorList>
            <consortium name="The Broad Institute Genomics Platform"/>
            <consortium name="The Broad Institute Genome Sequencing Center for Infectious Disease"/>
            <person name="Wu L."/>
            <person name="Ma J."/>
        </authorList>
    </citation>
    <scope>NUCLEOTIDE SEQUENCE [LARGE SCALE GENOMIC DNA]</scope>
    <source>
        <strain evidence="6">JCM 18050</strain>
    </source>
</reference>
<dbReference type="InterPro" id="IPR039418">
    <property type="entry name" value="LexA-like"/>
</dbReference>
<dbReference type="EMBL" id="BAABHY010000001">
    <property type="protein sequence ID" value="GAA5104505.1"/>
    <property type="molecule type" value="Genomic_DNA"/>
</dbReference>
<protein>
    <submittedName>
        <fullName evidence="5">Helix-turn-helix transcriptional regulator</fullName>
    </submittedName>
</protein>
<sequence length="227" mass="25569">MLGDRIKQARLAAGLTQPDIAQKLAVSKAAVSKWEKGDNTPKELDRLAKLLQVDLNWLRTGKGNMQQHTTTLNEIKGIPVDEWDDVTPLQSDEVEVPYYKSIELAAGVGCTAEPDYNGYKLRFGKRFFRRKGVQKENVVCFPARGNSMEPIIPNGATVAVDTARKEIIDGDIYAICQDGLCRLKRLYLIPNHRIRINSFNSEEHPDETADLKEVEIIGRVFHCSFEL</sequence>
<feature type="domain" description="HTH cro/C1-type" evidence="4">
    <location>
        <begin position="6"/>
        <end position="58"/>
    </location>
</feature>
<dbReference type="Proteomes" id="UP001500171">
    <property type="component" value="Unassembled WGS sequence"/>
</dbReference>
<keyword evidence="3" id="KW-0804">Transcription</keyword>
<dbReference type="PANTHER" id="PTHR40661:SF2">
    <property type="entry name" value="HTH-TYPE TRANSCRIPTIONAL REGULATOR PRTR"/>
    <property type="match status" value="1"/>
</dbReference>
<keyword evidence="2" id="KW-0238">DNA-binding</keyword>
<dbReference type="Pfam" id="PF01381">
    <property type="entry name" value="HTH_3"/>
    <property type="match status" value="1"/>
</dbReference>
<dbReference type="InterPro" id="IPR001387">
    <property type="entry name" value="Cro/C1-type_HTH"/>
</dbReference>
<evidence type="ECO:0000256" key="1">
    <source>
        <dbReference type="ARBA" id="ARBA00023015"/>
    </source>
</evidence>
<dbReference type="PROSITE" id="PS50943">
    <property type="entry name" value="HTH_CROC1"/>
    <property type="match status" value="1"/>
</dbReference>
<organism evidence="5 6">
    <name type="scientific">Orbus sasakiae</name>
    <dbReference type="NCBI Taxonomy" id="1078475"/>
    <lineage>
        <taxon>Bacteria</taxon>
        <taxon>Pseudomonadati</taxon>
        <taxon>Pseudomonadota</taxon>
        <taxon>Gammaproteobacteria</taxon>
        <taxon>Orbales</taxon>
        <taxon>Orbaceae</taxon>
        <taxon>Orbus</taxon>
    </lineage>
</organism>
<dbReference type="PANTHER" id="PTHR40661">
    <property type="match status" value="1"/>
</dbReference>
<evidence type="ECO:0000256" key="2">
    <source>
        <dbReference type="ARBA" id="ARBA00023125"/>
    </source>
</evidence>
<dbReference type="Gene3D" id="1.10.260.40">
    <property type="entry name" value="lambda repressor-like DNA-binding domains"/>
    <property type="match status" value="1"/>
</dbReference>
<keyword evidence="6" id="KW-1185">Reference proteome</keyword>
<evidence type="ECO:0000259" key="4">
    <source>
        <dbReference type="PROSITE" id="PS50943"/>
    </source>
</evidence>
<evidence type="ECO:0000313" key="6">
    <source>
        <dbReference type="Proteomes" id="UP001500171"/>
    </source>
</evidence>
<dbReference type="Gene3D" id="2.10.109.10">
    <property type="entry name" value="Umud Fragment, subunit A"/>
    <property type="match status" value="1"/>
</dbReference>
<dbReference type="InterPro" id="IPR036286">
    <property type="entry name" value="LexA/Signal_pep-like_sf"/>
</dbReference>
<dbReference type="SMART" id="SM00530">
    <property type="entry name" value="HTH_XRE"/>
    <property type="match status" value="1"/>
</dbReference>